<evidence type="ECO:0000313" key="3">
    <source>
        <dbReference type="EMBL" id="KAL3641755.1"/>
    </source>
</evidence>
<reference evidence="4" key="1">
    <citation type="journal article" date="2024" name="IScience">
        <title>Strigolactones Initiate the Formation of Haustorium-like Structures in Castilleja.</title>
        <authorList>
            <person name="Buerger M."/>
            <person name="Peterson D."/>
            <person name="Chory J."/>
        </authorList>
    </citation>
    <scope>NUCLEOTIDE SEQUENCE [LARGE SCALE GENOMIC DNA]</scope>
</reference>
<evidence type="ECO:0000259" key="2">
    <source>
        <dbReference type="PROSITE" id="PS50097"/>
    </source>
</evidence>
<keyword evidence="4" id="KW-1185">Reference proteome</keyword>
<dbReference type="PROSITE" id="PS50097">
    <property type="entry name" value="BTB"/>
    <property type="match status" value="1"/>
</dbReference>
<dbReference type="PANTHER" id="PTHR46672:SF1">
    <property type="entry name" value="OS08G0103600 PROTEIN"/>
    <property type="match status" value="1"/>
</dbReference>
<proteinExistence type="predicted"/>
<comment type="caution">
    <text evidence="3">The sequence shown here is derived from an EMBL/GenBank/DDBJ whole genome shotgun (WGS) entry which is preliminary data.</text>
</comment>
<gene>
    <name evidence="3" type="ORF">CASFOL_012570</name>
</gene>
<dbReference type="Proteomes" id="UP001632038">
    <property type="component" value="Unassembled WGS sequence"/>
</dbReference>
<dbReference type="AlphaFoldDB" id="A0ABD3DLK7"/>
<dbReference type="InterPro" id="IPR000210">
    <property type="entry name" value="BTB/POZ_dom"/>
</dbReference>
<dbReference type="PANTHER" id="PTHR46672">
    <property type="entry name" value="OS08G0495500 PROTEIN-RELATED"/>
    <property type="match status" value="1"/>
</dbReference>
<dbReference type="Pfam" id="PF00651">
    <property type="entry name" value="BTB"/>
    <property type="match status" value="1"/>
</dbReference>
<dbReference type="SUPFAM" id="SSF54695">
    <property type="entry name" value="POZ domain"/>
    <property type="match status" value="1"/>
</dbReference>
<dbReference type="InterPro" id="IPR044714">
    <property type="entry name" value="AtSIBP1-like"/>
</dbReference>
<dbReference type="InterPro" id="IPR011333">
    <property type="entry name" value="SKP1/BTB/POZ_sf"/>
</dbReference>
<accession>A0ABD3DLK7</accession>
<comment type="pathway">
    <text evidence="1">Protein modification; protein ubiquitination.</text>
</comment>
<dbReference type="EMBL" id="JAVIJP010000016">
    <property type="protein sequence ID" value="KAL3641755.1"/>
    <property type="molecule type" value="Genomic_DNA"/>
</dbReference>
<dbReference type="Gene3D" id="3.30.710.10">
    <property type="entry name" value="Potassium Channel Kv1.1, Chain A"/>
    <property type="match status" value="1"/>
</dbReference>
<feature type="domain" description="BTB" evidence="2">
    <location>
        <begin position="167"/>
        <end position="226"/>
    </location>
</feature>
<protein>
    <recommendedName>
        <fullName evidence="2">BTB domain-containing protein</fullName>
    </recommendedName>
</protein>
<name>A0ABD3DLK7_9LAMI</name>
<sequence>MGNTAGTAVDVRGRLAHWKIAGQWYSETDAFTCKISDTFKINGWNWRLYLEKNRNPGIRIYLEPYQFPENQLLVVRFVLRVTGANCEPIISPLYEAVPETGRGWCWPIDRNWQSPFVISVEFLDFKISMPNGTSGSTKLPSVDKLQHLAAQSTARSLSHVLDDSVHADITIATSDGKLQAHKVILIARSPVFRSMFTHDLKEKISSTIEIKDMTSESSKTLLRFLYGSVEQEEFWKHRLVLLGAANKYDITDLKDACEESLLEDIDANNVLDRLQEAWLYEAGKLKRGCFRYLFDFGKIHHVSREEMHDFLRKADRELVVKMFDKMLESGIAPPLIPM</sequence>
<organism evidence="3 4">
    <name type="scientific">Castilleja foliolosa</name>
    <dbReference type="NCBI Taxonomy" id="1961234"/>
    <lineage>
        <taxon>Eukaryota</taxon>
        <taxon>Viridiplantae</taxon>
        <taxon>Streptophyta</taxon>
        <taxon>Embryophyta</taxon>
        <taxon>Tracheophyta</taxon>
        <taxon>Spermatophyta</taxon>
        <taxon>Magnoliopsida</taxon>
        <taxon>eudicotyledons</taxon>
        <taxon>Gunneridae</taxon>
        <taxon>Pentapetalae</taxon>
        <taxon>asterids</taxon>
        <taxon>lamiids</taxon>
        <taxon>Lamiales</taxon>
        <taxon>Orobanchaceae</taxon>
        <taxon>Pedicularideae</taxon>
        <taxon>Castillejinae</taxon>
        <taxon>Castilleja</taxon>
    </lineage>
</organism>
<dbReference type="SMART" id="SM00225">
    <property type="entry name" value="BTB"/>
    <property type="match status" value="1"/>
</dbReference>
<evidence type="ECO:0000256" key="1">
    <source>
        <dbReference type="ARBA" id="ARBA00004906"/>
    </source>
</evidence>
<evidence type="ECO:0000313" key="4">
    <source>
        <dbReference type="Proteomes" id="UP001632038"/>
    </source>
</evidence>